<name>A0A0S4QQP1_9ACTN</name>
<dbReference type="Pfam" id="PF06772">
    <property type="entry name" value="LtrA"/>
    <property type="match status" value="1"/>
</dbReference>
<feature type="transmembrane region" description="Helical" evidence="1">
    <location>
        <begin position="380"/>
        <end position="399"/>
    </location>
</feature>
<feature type="transmembrane region" description="Helical" evidence="1">
    <location>
        <begin position="69"/>
        <end position="92"/>
    </location>
</feature>
<keyword evidence="3" id="KW-1185">Reference proteome</keyword>
<dbReference type="EMBL" id="FAOZ01000013">
    <property type="protein sequence ID" value="CUU57577.1"/>
    <property type="molecule type" value="Genomic_DNA"/>
</dbReference>
<keyword evidence="1" id="KW-0472">Membrane</keyword>
<feature type="transmembrane region" description="Helical" evidence="1">
    <location>
        <begin position="291"/>
        <end position="311"/>
    </location>
</feature>
<evidence type="ECO:0000313" key="2">
    <source>
        <dbReference type="EMBL" id="CUU57577.1"/>
    </source>
</evidence>
<accession>A0A0S4QQP1</accession>
<feature type="transmembrane region" description="Helical" evidence="1">
    <location>
        <begin position="160"/>
        <end position="178"/>
    </location>
</feature>
<keyword evidence="1" id="KW-0812">Transmembrane</keyword>
<dbReference type="InterPro" id="IPR010640">
    <property type="entry name" value="Low_temperature_requirement_A"/>
</dbReference>
<feature type="transmembrane region" description="Helical" evidence="1">
    <location>
        <begin position="355"/>
        <end position="374"/>
    </location>
</feature>
<feature type="transmembrane region" description="Helical" evidence="1">
    <location>
        <begin position="104"/>
        <end position="124"/>
    </location>
</feature>
<keyword evidence="1" id="KW-1133">Transmembrane helix</keyword>
<feature type="transmembrane region" description="Helical" evidence="1">
    <location>
        <begin position="323"/>
        <end position="343"/>
    </location>
</feature>
<feature type="transmembrane region" description="Helical" evidence="1">
    <location>
        <begin position="41"/>
        <end position="63"/>
    </location>
</feature>
<dbReference type="RefSeq" id="WP_091279255.1">
    <property type="nucleotide sequence ID" value="NZ_FAOZ01000013.1"/>
</dbReference>
<feature type="transmembrane region" description="Helical" evidence="1">
    <location>
        <begin position="221"/>
        <end position="241"/>
    </location>
</feature>
<sequence length="407" mass="42975">MPETVEPASEPASPAAGRRWRLPMGARSAVEPHRASTPLELLFDLTFVVAIAAAAAELGHAVADDHLGHGVVGFVMVFFAIWWAWMNFTWFASAYDSDDVPYRLLTLLQMAGVLVLAAGVPAAFDDTDYTAVTVGYVIMRVAMVTQWVRAGRGDRASRATAYRYALGTAVIQAGWLARLALPDTAGLIAFFVLVPLELAVPPWAERAARTSWHPHHIAERYGLFVIIVLGESVLAASRALAPAVEAGATTDTVLLGAGGLLLLFGCWWLYFAAPAGHGLARHPERAFGWGYGHYGVFAALAALGAGLEVAAETLVHHIKVSDGVVGFAIALPVIAFLLLVWVLHAPLHAFPITGLGVVIVACGALAAIAAAAAAGLPLPWFAVLAALPVWALVTLVVILDDRQARAA</sequence>
<protein>
    <submittedName>
        <fullName evidence="2">Low temperature requirement protein LtrA</fullName>
    </submittedName>
</protein>
<gene>
    <name evidence="2" type="ORF">Ga0074812_11375</name>
</gene>
<dbReference type="PANTHER" id="PTHR36840:SF1">
    <property type="entry name" value="BLL5714 PROTEIN"/>
    <property type="match status" value="1"/>
</dbReference>
<organism evidence="2 3">
    <name type="scientific">Parafrankia irregularis</name>
    <dbReference type="NCBI Taxonomy" id="795642"/>
    <lineage>
        <taxon>Bacteria</taxon>
        <taxon>Bacillati</taxon>
        <taxon>Actinomycetota</taxon>
        <taxon>Actinomycetes</taxon>
        <taxon>Frankiales</taxon>
        <taxon>Frankiaceae</taxon>
        <taxon>Parafrankia</taxon>
    </lineage>
</organism>
<dbReference type="Proteomes" id="UP000198802">
    <property type="component" value="Unassembled WGS sequence"/>
</dbReference>
<evidence type="ECO:0000313" key="3">
    <source>
        <dbReference type="Proteomes" id="UP000198802"/>
    </source>
</evidence>
<feature type="transmembrane region" description="Helical" evidence="1">
    <location>
        <begin position="253"/>
        <end position="271"/>
    </location>
</feature>
<dbReference type="AlphaFoldDB" id="A0A0S4QQP1"/>
<dbReference type="PANTHER" id="PTHR36840">
    <property type="entry name" value="BLL5714 PROTEIN"/>
    <property type="match status" value="1"/>
</dbReference>
<feature type="transmembrane region" description="Helical" evidence="1">
    <location>
        <begin position="184"/>
        <end position="200"/>
    </location>
</feature>
<proteinExistence type="predicted"/>
<evidence type="ECO:0000256" key="1">
    <source>
        <dbReference type="SAM" id="Phobius"/>
    </source>
</evidence>
<reference evidence="3" key="1">
    <citation type="submission" date="2015-11" db="EMBL/GenBank/DDBJ databases">
        <authorList>
            <person name="Varghese N."/>
        </authorList>
    </citation>
    <scope>NUCLEOTIDE SEQUENCE [LARGE SCALE GENOMIC DNA]</scope>
    <source>
        <strain evidence="3">DSM 45899</strain>
    </source>
</reference>